<dbReference type="CDD" id="cd10536">
    <property type="entry name" value="SET_SMYD4"/>
    <property type="match status" value="1"/>
</dbReference>
<dbReference type="PROSITE" id="PS50280">
    <property type="entry name" value="SET"/>
    <property type="match status" value="1"/>
</dbReference>
<comment type="function">
    <text evidence="7">Protein-lysine N-methyltransferase. Monomethylates PRMT5, modulating its transcriptional activity. May also act as a histone methyltransferase. Plays a critical role in cardiac development. Acts as a key epigenetic regulator of gene expression during cardiac development via its dual activities as a methyltransferase and negative regulator of HDAC1.</text>
</comment>
<feature type="region of interest" description="Disordered" evidence="11">
    <location>
        <begin position="270"/>
        <end position="328"/>
    </location>
</feature>
<dbReference type="InterPro" id="IPR001214">
    <property type="entry name" value="SET_dom"/>
</dbReference>
<dbReference type="STRING" id="147828.A0A4S2LGJ0"/>
<accession>A0A4S2LGJ0</accession>
<keyword evidence="4" id="KW-0479">Metal-binding</keyword>
<feature type="signal peptide" evidence="12">
    <location>
        <begin position="1"/>
        <end position="24"/>
    </location>
</feature>
<evidence type="ECO:0000256" key="6">
    <source>
        <dbReference type="ARBA" id="ARBA00022833"/>
    </source>
</evidence>
<feature type="compositionally biased region" description="Basic residues" evidence="11">
    <location>
        <begin position="298"/>
        <end position="310"/>
    </location>
</feature>
<dbReference type="PANTHER" id="PTHR46165">
    <property type="entry name" value="SET AND MYND DOMAIN-CONTAINING PROTEIN 4"/>
    <property type="match status" value="1"/>
</dbReference>
<proteinExistence type="predicted"/>
<evidence type="ECO:0000256" key="2">
    <source>
        <dbReference type="ARBA" id="ARBA00022679"/>
    </source>
</evidence>
<dbReference type="GO" id="GO:0032259">
    <property type="term" value="P:methylation"/>
    <property type="evidence" value="ECO:0007669"/>
    <property type="project" value="UniProtKB-KW"/>
</dbReference>
<dbReference type="OrthoDB" id="5945798at2759"/>
<dbReference type="SUPFAM" id="SSF82199">
    <property type="entry name" value="SET domain"/>
    <property type="match status" value="1"/>
</dbReference>
<dbReference type="GO" id="GO:0042826">
    <property type="term" value="F:histone deacetylase binding"/>
    <property type="evidence" value="ECO:0007669"/>
    <property type="project" value="TreeGrafter"/>
</dbReference>
<evidence type="ECO:0000256" key="10">
    <source>
        <dbReference type="PROSITE-ProRule" id="PRU00134"/>
    </source>
</evidence>
<dbReference type="SUPFAM" id="SSF48452">
    <property type="entry name" value="TPR-like"/>
    <property type="match status" value="1"/>
</dbReference>
<dbReference type="PROSITE" id="PS50865">
    <property type="entry name" value="ZF_MYND_2"/>
    <property type="match status" value="1"/>
</dbReference>
<dbReference type="InterPro" id="IPR019734">
    <property type="entry name" value="TPR_rpt"/>
</dbReference>
<dbReference type="PANTHER" id="PTHR46165:SF6">
    <property type="entry name" value="SET AND MYND DOMAIN-CONTAINING PROTEIN 4-LIKE PROTEIN"/>
    <property type="match status" value="1"/>
</dbReference>
<keyword evidence="16" id="KW-1185">Reference proteome</keyword>
<comment type="caution">
    <text evidence="15">The sequence shown here is derived from an EMBL/GenBank/DDBJ whole genome shotgun (WGS) entry which is preliminary data.</text>
</comment>
<evidence type="ECO:0000256" key="12">
    <source>
        <dbReference type="SAM" id="SignalP"/>
    </source>
</evidence>
<feature type="chain" id="PRO_5020213447" description="Protein-lysine N-methyltransferase SMYD4" evidence="12">
    <location>
        <begin position="25"/>
        <end position="884"/>
    </location>
</feature>
<evidence type="ECO:0000259" key="14">
    <source>
        <dbReference type="PROSITE" id="PS50865"/>
    </source>
</evidence>
<keyword evidence="6" id="KW-0862">Zinc</keyword>
<dbReference type="Gene3D" id="2.170.270.10">
    <property type="entry name" value="SET domain"/>
    <property type="match status" value="1"/>
</dbReference>
<dbReference type="GO" id="GO:0005634">
    <property type="term" value="C:nucleus"/>
    <property type="evidence" value="ECO:0007669"/>
    <property type="project" value="TreeGrafter"/>
</dbReference>
<dbReference type="GO" id="GO:0008270">
    <property type="term" value="F:zinc ion binding"/>
    <property type="evidence" value="ECO:0007669"/>
    <property type="project" value="UniProtKB-KW"/>
</dbReference>
<dbReference type="InterPro" id="IPR052097">
    <property type="entry name" value="SET-MYND_domain_protein"/>
</dbReference>
<evidence type="ECO:0000313" key="15">
    <source>
        <dbReference type="EMBL" id="TGZ59919.1"/>
    </source>
</evidence>
<keyword evidence="12" id="KW-0732">Signal</keyword>
<evidence type="ECO:0000256" key="1">
    <source>
        <dbReference type="ARBA" id="ARBA00022603"/>
    </source>
</evidence>
<evidence type="ECO:0000256" key="8">
    <source>
        <dbReference type="ARBA" id="ARBA00093635"/>
    </source>
</evidence>
<dbReference type="Pfam" id="PF01753">
    <property type="entry name" value="zf-MYND"/>
    <property type="match status" value="1"/>
</dbReference>
<dbReference type="EMBL" id="SJOL01008661">
    <property type="protein sequence ID" value="TGZ59919.1"/>
    <property type="molecule type" value="Genomic_DNA"/>
</dbReference>
<dbReference type="Gene3D" id="1.25.40.10">
    <property type="entry name" value="Tetratricopeptide repeat domain"/>
    <property type="match status" value="1"/>
</dbReference>
<sequence>METAFLLVCFNAVEICLVITRCHAWVLHTFTDHFALRLYFVIYHHGFPLKNETTEEKVHEDFKRFCIEVCDAVARKWDEEESYDLEDSSILWPAEFTQCATDFERVCVLMKLPGIRRFSLLPAARSEGCRNSLKKDGLSNLLRDAGNDAWLSRNFEDALALYTKALFFAETNKTKAFAYANRSCVLYRLGAHAETIQDIELAFQHDYPHDRRPRLLARRGQSLLAMKQIDEARAAFLEARQMIQSNSFVVGSHEIQEQLAKGLLKCAQMSQRPGTHTDPPVSSPLFIRQHEVPTITQARRRRTKKNKRTNSKNPRSPSQDSHGTAAYKSTFGGQKAGWHLQASRNIEAGEVILIEKPYARRLCKSFHLKHCYQCFKRCLNLLPCRKCSEVGFCSTECEKASWLPDARTQPSATSEVSEVPSSVVRSCHRYECGQISRVDFYDFAGWQWMRQNEPPAGVSNFVQRYRMRLLVRPPDRNVVPRSMTWLPFACIARTDQKHLRRLIQDTLAQTVSTDGAQCASARLLAFSSQNHCPPLDETDDDYLSIGRLGLPGGRAAPYKLWQLTVAAVFLAHCLSAGGYELDWEKHCLSNTSDDISTALPASWAAACLLHNLQTVSLLTTDLLQVEYTTPNICRQLSSCLNESNRGISLMKGNRLKVGCGIYPMQAMLLHSCDPNTLTVTTNNGTAVLFAMRPIKKGETLHRTFGVHYFSQNRVWRRLPLLMVYNFECQCNACKEDWPVPFHDVNIRCQNCQRAICLTGRQLQVAGERWPHCHCPMGLQQRFLHQYMRIRSDVTEQMQQFSDYCQKTPFDQISIATLDKNIERYLQLLNNESVESLMMPPSLLVELINRSLDTGLQLRYGCTFVMTGTSLLSENDEETSECQTS</sequence>
<dbReference type="Proteomes" id="UP000308267">
    <property type="component" value="Unassembled WGS sequence"/>
</dbReference>
<gene>
    <name evidence="15" type="ORF">CRM22_008811</name>
</gene>
<keyword evidence="3" id="KW-0949">S-adenosyl-L-methionine</keyword>
<name>A0A4S2LGJ0_OPIFE</name>
<protein>
    <recommendedName>
        <fullName evidence="8">Protein-lysine N-methyltransferase SMYD4</fullName>
    </recommendedName>
    <alternativeName>
        <fullName evidence="9">SET and MYND domain-containing protein 4</fullName>
    </alternativeName>
</protein>
<evidence type="ECO:0000256" key="3">
    <source>
        <dbReference type="ARBA" id="ARBA00022691"/>
    </source>
</evidence>
<evidence type="ECO:0000256" key="5">
    <source>
        <dbReference type="ARBA" id="ARBA00022771"/>
    </source>
</evidence>
<dbReference type="InterPro" id="IPR044421">
    <property type="entry name" value="SMYD4_SET"/>
</dbReference>
<evidence type="ECO:0000313" key="16">
    <source>
        <dbReference type="Proteomes" id="UP000308267"/>
    </source>
</evidence>
<dbReference type="AlphaFoldDB" id="A0A4S2LGJ0"/>
<dbReference type="Pfam" id="PF00856">
    <property type="entry name" value="SET"/>
    <property type="match status" value="1"/>
</dbReference>
<keyword evidence="1" id="KW-0489">Methyltransferase</keyword>
<evidence type="ECO:0000256" key="7">
    <source>
        <dbReference type="ARBA" id="ARBA00093423"/>
    </source>
</evidence>
<dbReference type="GO" id="GO:0008168">
    <property type="term" value="F:methyltransferase activity"/>
    <property type="evidence" value="ECO:0007669"/>
    <property type="project" value="UniProtKB-KW"/>
</dbReference>
<organism evidence="15 16">
    <name type="scientific">Opisthorchis felineus</name>
    <dbReference type="NCBI Taxonomy" id="147828"/>
    <lineage>
        <taxon>Eukaryota</taxon>
        <taxon>Metazoa</taxon>
        <taxon>Spiralia</taxon>
        <taxon>Lophotrochozoa</taxon>
        <taxon>Platyhelminthes</taxon>
        <taxon>Trematoda</taxon>
        <taxon>Digenea</taxon>
        <taxon>Opisthorchiida</taxon>
        <taxon>Opisthorchiata</taxon>
        <taxon>Opisthorchiidae</taxon>
        <taxon>Opisthorchis</taxon>
    </lineage>
</organism>
<dbReference type="SMART" id="SM00028">
    <property type="entry name" value="TPR"/>
    <property type="match status" value="3"/>
</dbReference>
<feature type="domain" description="SET" evidence="13">
    <location>
        <begin position="322"/>
        <end position="705"/>
    </location>
</feature>
<dbReference type="GO" id="GO:0005737">
    <property type="term" value="C:cytoplasm"/>
    <property type="evidence" value="ECO:0007669"/>
    <property type="project" value="TreeGrafter"/>
</dbReference>
<evidence type="ECO:0000259" key="13">
    <source>
        <dbReference type="PROSITE" id="PS50280"/>
    </source>
</evidence>
<evidence type="ECO:0000256" key="9">
    <source>
        <dbReference type="ARBA" id="ARBA00093680"/>
    </source>
</evidence>
<dbReference type="InterPro" id="IPR002893">
    <property type="entry name" value="Znf_MYND"/>
</dbReference>
<evidence type="ECO:0000256" key="11">
    <source>
        <dbReference type="SAM" id="MobiDB-lite"/>
    </source>
</evidence>
<keyword evidence="2" id="KW-0808">Transferase</keyword>
<dbReference type="InterPro" id="IPR046341">
    <property type="entry name" value="SET_dom_sf"/>
</dbReference>
<evidence type="ECO:0000256" key="4">
    <source>
        <dbReference type="ARBA" id="ARBA00022723"/>
    </source>
</evidence>
<keyword evidence="5 10" id="KW-0863">Zinc-finger</keyword>
<feature type="domain" description="MYND-type" evidence="14">
    <location>
        <begin position="371"/>
        <end position="432"/>
    </location>
</feature>
<dbReference type="InterPro" id="IPR011990">
    <property type="entry name" value="TPR-like_helical_dom_sf"/>
</dbReference>
<reference evidence="15 16" key="1">
    <citation type="journal article" date="2019" name="BMC Genomics">
        <title>New insights from Opisthorchis felineus genome: update on genomics of the epidemiologically important liver flukes.</title>
        <authorList>
            <person name="Ershov N.I."/>
            <person name="Mordvinov V.A."/>
            <person name="Prokhortchouk E.B."/>
            <person name="Pakharukova M.Y."/>
            <person name="Gunbin K.V."/>
            <person name="Ustyantsev K."/>
            <person name="Genaev M.A."/>
            <person name="Blinov A.G."/>
            <person name="Mazur A."/>
            <person name="Boulygina E."/>
            <person name="Tsygankova S."/>
            <person name="Khrameeva E."/>
            <person name="Chekanov N."/>
            <person name="Fan G."/>
            <person name="Xiao A."/>
            <person name="Zhang H."/>
            <person name="Xu X."/>
            <person name="Yang H."/>
            <person name="Solovyev V."/>
            <person name="Lee S.M."/>
            <person name="Liu X."/>
            <person name="Afonnikov D.A."/>
            <person name="Skryabin K.G."/>
        </authorList>
    </citation>
    <scope>NUCLEOTIDE SEQUENCE [LARGE SCALE GENOMIC DNA]</scope>
    <source>
        <strain evidence="15">AK-0245</strain>
        <tissue evidence="15">Whole organism</tissue>
    </source>
</reference>